<dbReference type="InterPro" id="IPR032811">
    <property type="entry name" value="Put_conjugal_transfer"/>
</dbReference>
<evidence type="ECO:0000256" key="2">
    <source>
        <dbReference type="SAM" id="SignalP"/>
    </source>
</evidence>
<keyword evidence="2" id="KW-0732">Signal</keyword>
<proteinExistence type="predicted"/>
<accession>K4KMM3</accession>
<keyword evidence="4" id="KW-1185">Reference proteome</keyword>
<dbReference type="STRING" id="1117647.M5M_11490"/>
<dbReference type="RefSeq" id="WP_015047639.1">
    <property type="nucleotide sequence ID" value="NC_018868.3"/>
</dbReference>
<evidence type="ECO:0000313" key="3">
    <source>
        <dbReference type="EMBL" id="AFU99475.1"/>
    </source>
</evidence>
<gene>
    <name evidence="3" type="ordered locus">M5M_11490</name>
</gene>
<reference evidence="3 4" key="1">
    <citation type="journal article" date="2013" name="Genome Announc.">
        <title>Complete genome sequence of Simiduia agarivorans SA1(T), a marine bacterium able to degrade a variety of polysaccharides.</title>
        <authorList>
            <person name="Lin S.Y."/>
            <person name="Shieh W.Y."/>
            <person name="Chen J.S."/>
            <person name="Tang S.L."/>
        </authorList>
    </citation>
    <scope>NUCLEOTIDE SEQUENCE [LARGE SCALE GENOMIC DNA]</scope>
    <source>
        <strain evidence="4">DSM 21679 / JCM 13881 / BCRC 17597 / SA1</strain>
    </source>
</reference>
<dbReference type="Pfam" id="PF13729">
    <property type="entry name" value="TraF_2"/>
    <property type="match status" value="1"/>
</dbReference>
<feature type="region of interest" description="Disordered" evidence="1">
    <location>
        <begin position="97"/>
        <end position="122"/>
    </location>
</feature>
<feature type="chain" id="PRO_5003878265" description="Conjugal transfer protein TraF" evidence="2">
    <location>
        <begin position="24"/>
        <end position="481"/>
    </location>
</feature>
<sequence length="481" mass="51652">MMQGIKWRLATALVAAASINAQAGNGFAGTGPAATMGSAVTGHYLSDAINPANVGFDRQQISSTSFSAGRLHLSGGLEYGNVQELFDGYDELSAWLKDNDSGGNNGGGGNPDQPPKPIDPIDPDLERIIEEFKAEATRIGAILAVIATEGYANTDLGTDLALVFNREWLGGTWGLDVSYAGSASAVGFVEDLDFNAEQALTELQAAYNLQPGDPATSFDLSGGIILHIDPNAGTVRGEFNNDSLLAIRAARETTVALNYSRAFALGDQQWFVGVRPKYVNMGLSGLITRIGDITDSESLFDDIRDADFNNTGNLSLDAGVLWASDHYTAGLAVTDIFEPTYDFNFVGSTGFNNPVVVAAFERLQTFKQARRWRLDSSYISDNKQWAASVSVDANAVRDALGENHQWANVSGSWKPDSFWIPSVRLGYSANLAGTHTKLYKLGLTFFNHLDLDLGLSQDTVRINGDTLPRGLNVSLGFSYGF</sequence>
<dbReference type="Proteomes" id="UP000000466">
    <property type="component" value="Chromosome"/>
</dbReference>
<dbReference type="HOGENOM" id="CLU_045978_0_0_6"/>
<name>K4KMM3_SIMAS</name>
<organism evidence="3 4">
    <name type="scientific">Simiduia agarivorans (strain DSM 21679 / JCM 13881 / BCRC 17597 / SA1)</name>
    <dbReference type="NCBI Taxonomy" id="1117647"/>
    <lineage>
        <taxon>Bacteria</taxon>
        <taxon>Pseudomonadati</taxon>
        <taxon>Pseudomonadota</taxon>
        <taxon>Gammaproteobacteria</taxon>
        <taxon>Cellvibrionales</taxon>
        <taxon>Cellvibrionaceae</taxon>
        <taxon>Simiduia</taxon>
    </lineage>
</organism>
<dbReference type="KEGG" id="saga:M5M_11490"/>
<dbReference type="AlphaFoldDB" id="K4KMM3"/>
<evidence type="ECO:0008006" key="5">
    <source>
        <dbReference type="Google" id="ProtNLM"/>
    </source>
</evidence>
<evidence type="ECO:0000313" key="4">
    <source>
        <dbReference type="Proteomes" id="UP000000466"/>
    </source>
</evidence>
<evidence type="ECO:0000256" key="1">
    <source>
        <dbReference type="SAM" id="MobiDB-lite"/>
    </source>
</evidence>
<dbReference type="OrthoDB" id="5610858at2"/>
<protein>
    <recommendedName>
        <fullName evidence="5">Conjugal transfer protein TraF</fullName>
    </recommendedName>
</protein>
<feature type="signal peptide" evidence="2">
    <location>
        <begin position="1"/>
        <end position="23"/>
    </location>
</feature>
<dbReference type="eggNOG" id="ENOG502ZBYH">
    <property type="taxonomic scope" value="Bacteria"/>
</dbReference>
<dbReference type="EMBL" id="CP003746">
    <property type="protein sequence ID" value="AFU99475.1"/>
    <property type="molecule type" value="Genomic_DNA"/>
</dbReference>